<dbReference type="Pfam" id="PF18642">
    <property type="entry name" value="IMPa_helical"/>
    <property type="match status" value="1"/>
</dbReference>
<dbReference type="Pfam" id="PF13402">
    <property type="entry name" value="Peptidase_M60"/>
    <property type="match status" value="1"/>
</dbReference>
<dbReference type="EMBL" id="JABSNM010000001">
    <property type="protein sequence ID" value="NRT54550.1"/>
    <property type="molecule type" value="Genomic_DNA"/>
</dbReference>
<feature type="domain" description="Peptidase M60" evidence="1">
    <location>
        <begin position="495"/>
        <end position="841"/>
    </location>
</feature>
<dbReference type="RefSeq" id="WP_173803498.1">
    <property type="nucleotide sequence ID" value="NZ_JABSNM010000001.1"/>
</dbReference>
<evidence type="ECO:0000259" key="1">
    <source>
        <dbReference type="PROSITE" id="PS51723"/>
    </source>
</evidence>
<dbReference type="PROSITE" id="PS51723">
    <property type="entry name" value="PEPTIDASE_M60"/>
    <property type="match status" value="1"/>
</dbReference>
<sequence length="968" mass="102630">MNPVLSPSASLSVWRARARVRACALGASALLAACGGGGEASETSSGAAPQARAQAVVDPVTAATGTGDASGVTLAQVMSATRTLLAAQPAEYAAIKQALFGLNADGSRGPGTLGPLDWNPSHDSVWFSLLDTTQNRPILVSNWSYKGGNAGTPSVLAVAGTLPSGTRYAAFGGNPLGVRGNAATDQLMQRTIAWLTRRTSFAGLKVVTAHLPGTETYWFPHEGRTRSWLASTFPGVTINGITTNPATQADNRCDGDRLDACLQGAHLLVIGREQGPQAYDGPTVMKAVQAAQSRGIPVLYLHHYRDSNDLSGRLLEQFGLTVTNNYWADNGLQAFDAATLPAMPAGLGAVQALVDRLDRGTFTSTWSGCTSSYGRVGCSGDATYMAEFGTPAGALRTALRELDASGRAIFSTAGYRLEKLLVLLGDKYREPVSYPMSKLRHGADFYRAHFSDIVSFQHRPYAAVAKNLGNFSGAIPATTPALTRTVTVTLPVSGTRDVMTGLYVMPGRRIKIVRTDAGTGAVRVGINMLRDTTWVFNEPSGLDRPTQLASPRAALVAGQPKVVTSAYGGPLFLHVDAAASGAQTVTVQVSGVTTHPVLRDATDPAQVAAFQAELAATPTNWVGLATDTLTLHSTLPNFRQSLALYGGDLSRLVAETWSYTIQDTYELAGFNAATPGQYRLSPEVAAFCSAQGWDCTGTQHRRDVMQHVISDVHATCGSGCSGNPYDQDWAFQPLGWGESHEIGHNLQRSRLNIHGGQSGEVSNNIFPVHKRMRYNLTPAGLASPLVDRSGTGKAVFDTLKAAQASTDPVASAYAAIWSDPAYAANNSARLMFYRQLVEHARHHNPALGDGWALMTLLHLLDRNFDANKANWPAVAASYGFGTYASFPSSISGNDFMLVAASFIVGRDLRPLFDLWGVTYTATAAAQVAAHGRTPVEPLLFPMSQVSQIPARVGAPVRVNAAASYPSGY</sequence>
<dbReference type="SMART" id="SM01276">
    <property type="entry name" value="M60-like"/>
    <property type="match status" value="1"/>
</dbReference>
<gene>
    <name evidence="2" type="ORF">HNQ01_000257</name>
</gene>
<proteinExistence type="predicted"/>
<dbReference type="InterPro" id="IPR041549">
    <property type="entry name" value="IMPa_helical"/>
</dbReference>
<dbReference type="InterPro" id="IPR042279">
    <property type="entry name" value="Pep_M60_3"/>
</dbReference>
<comment type="caution">
    <text evidence="2">The sequence shown here is derived from an EMBL/GenBank/DDBJ whole genome shotgun (WGS) entry which is preliminary data.</text>
</comment>
<accession>A0ABX2FXP1</accession>
<evidence type="ECO:0000313" key="3">
    <source>
        <dbReference type="Proteomes" id="UP001516061"/>
    </source>
</evidence>
<name>A0ABX2FXP1_9BURK</name>
<dbReference type="Gene3D" id="1.10.390.30">
    <property type="entry name" value="Peptidase M60, enhancin-like domain 3"/>
    <property type="match status" value="1"/>
</dbReference>
<protein>
    <recommendedName>
        <fullName evidence="1">Peptidase M60 domain-containing protein</fullName>
    </recommendedName>
</protein>
<dbReference type="InterPro" id="IPR031161">
    <property type="entry name" value="Peptidase_M60_dom"/>
</dbReference>
<dbReference type="InterPro" id="IPR040711">
    <property type="entry name" value="IMPa_N_2"/>
</dbReference>
<keyword evidence="3" id="KW-1185">Reference proteome</keyword>
<organism evidence="2 3">
    <name type="scientific">Sphaerotilus uruguayifluvii</name>
    <dbReference type="NCBI Taxonomy" id="2735897"/>
    <lineage>
        <taxon>Bacteria</taxon>
        <taxon>Pseudomonadati</taxon>
        <taxon>Pseudomonadota</taxon>
        <taxon>Betaproteobacteria</taxon>
        <taxon>Burkholderiales</taxon>
        <taxon>Sphaerotilaceae</taxon>
        <taxon>Sphaerotilus</taxon>
    </lineage>
</organism>
<dbReference type="NCBIfam" id="NF038322">
    <property type="entry name" value="ImpA_fam_HExGH"/>
    <property type="match status" value="1"/>
</dbReference>
<evidence type="ECO:0000313" key="2">
    <source>
        <dbReference type="EMBL" id="NRT54550.1"/>
    </source>
</evidence>
<dbReference type="Proteomes" id="UP001516061">
    <property type="component" value="Unassembled WGS sequence"/>
</dbReference>
<dbReference type="Pfam" id="PF18650">
    <property type="entry name" value="IMPa_N_2"/>
    <property type="match status" value="1"/>
</dbReference>
<reference evidence="2 3" key="1">
    <citation type="submission" date="2020-05" db="EMBL/GenBank/DDBJ databases">
        <title>Genomic Encyclopedia of Type Strains, Phase IV (KMG-V): Genome sequencing to study the core and pangenomes of soil and plant-associated prokaryotes.</title>
        <authorList>
            <person name="Whitman W."/>
        </authorList>
    </citation>
    <scope>NUCLEOTIDE SEQUENCE [LARGE SCALE GENOMIC DNA]</scope>
    <source>
        <strain evidence="2 3">C29</strain>
    </source>
</reference>